<dbReference type="Pfam" id="PF03259">
    <property type="entry name" value="Robl_LC7"/>
    <property type="match status" value="1"/>
</dbReference>
<dbReference type="eggNOG" id="KOG4115">
    <property type="taxonomic scope" value="Eukaryota"/>
</dbReference>
<dbReference type="AlphaFoldDB" id="G7DVM5"/>
<feature type="region of interest" description="Disordered" evidence="2">
    <location>
        <begin position="48"/>
        <end position="67"/>
    </location>
</feature>
<comment type="caution">
    <text evidence="4">The sequence shown here is derived from an EMBL/GenBank/DDBJ whole genome shotgun (WGS) entry which is preliminary data.</text>
</comment>
<dbReference type="Proteomes" id="UP000009131">
    <property type="component" value="Unassembled WGS sequence"/>
</dbReference>
<evidence type="ECO:0000256" key="2">
    <source>
        <dbReference type="SAM" id="MobiDB-lite"/>
    </source>
</evidence>
<feature type="domain" description="Roadblock/LAMTOR2" evidence="3">
    <location>
        <begin position="10"/>
        <end position="125"/>
    </location>
</feature>
<dbReference type="SUPFAM" id="SSF103196">
    <property type="entry name" value="Roadblock/LC7 domain"/>
    <property type="match status" value="1"/>
</dbReference>
<name>G7DVM5_MIXOS</name>
<dbReference type="STRING" id="764103.G7DVM5"/>
<protein>
    <recommendedName>
        <fullName evidence="3">Roadblock/LAMTOR2 domain-containing protein</fullName>
    </recommendedName>
</protein>
<dbReference type="HOGENOM" id="CLU_113002_0_0_1"/>
<dbReference type="SMART" id="SM00960">
    <property type="entry name" value="Robl_LC7"/>
    <property type="match status" value="1"/>
</dbReference>
<evidence type="ECO:0000313" key="4">
    <source>
        <dbReference type="EMBL" id="GAA94635.1"/>
    </source>
</evidence>
<dbReference type="RefSeq" id="XP_014568100.1">
    <property type="nucleotide sequence ID" value="XM_014712614.1"/>
</dbReference>
<dbReference type="OMA" id="DFAAMIW"/>
<evidence type="ECO:0000313" key="5">
    <source>
        <dbReference type="Proteomes" id="UP000009131"/>
    </source>
</evidence>
<keyword evidence="5" id="KW-1185">Reference proteome</keyword>
<sequence>MMSTAGVESVDATLQRITSAKGVQGVIILQATTGIVIRFGGVLFERRPASPEPLSDGGPSTEHEAEPERTLLERYATAATALVDATRESVQDIETGDDVRFMRIRTKRHELMITPDPSFVLVVITDPTLQEAQ</sequence>
<dbReference type="Gene3D" id="3.30.450.30">
    <property type="entry name" value="Dynein light chain 2a, cytoplasmic"/>
    <property type="match status" value="1"/>
</dbReference>
<dbReference type="OrthoDB" id="9985637at2759"/>
<accession>G7DVM5</accession>
<proteinExistence type="inferred from homology"/>
<gene>
    <name evidence="4" type="primary">Mo01287</name>
    <name evidence="4" type="ORF">E5Q_01287</name>
</gene>
<reference evidence="4 5" key="1">
    <citation type="journal article" date="2011" name="J. Gen. Appl. Microbiol.">
        <title>Draft genome sequencing of the enigmatic basidiomycete Mixia osmundae.</title>
        <authorList>
            <person name="Nishida H."/>
            <person name="Nagatsuka Y."/>
            <person name="Sugiyama J."/>
        </authorList>
    </citation>
    <scope>NUCLEOTIDE SEQUENCE [LARGE SCALE GENOMIC DNA]</scope>
    <source>
        <strain evidence="5">CBS 9802 / IAM 14324 / JCM 22182 / KY 12970</strain>
    </source>
</reference>
<reference evidence="4 5" key="2">
    <citation type="journal article" date="2012" name="Open Biol.">
        <title>Characteristics of nucleosomes and linker DNA regions on the genome of the basidiomycete Mixia osmundae revealed by mono- and dinucleosome mapping.</title>
        <authorList>
            <person name="Nishida H."/>
            <person name="Kondo S."/>
            <person name="Matsumoto T."/>
            <person name="Suzuki Y."/>
            <person name="Yoshikawa H."/>
            <person name="Taylor T.D."/>
            <person name="Sugiyama J."/>
        </authorList>
    </citation>
    <scope>NUCLEOTIDE SEQUENCE [LARGE SCALE GENOMIC DNA]</scope>
    <source>
        <strain evidence="5">CBS 9802 / IAM 14324 / JCM 22182 / KY 12970</strain>
    </source>
</reference>
<dbReference type="InterPro" id="IPR004942">
    <property type="entry name" value="Roadblock/LAMTOR2_dom"/>
</dbReference>
<dbReference type="PANTHER" id="PTHR10779">
    <property type="entry name" value="DYNEIN LIGHT CHAIN ROADBLOCK"/>
    <property type="match status" value="1"/>
</dbReference>
<dbReference type="EMBL" id="BABT02000044">
    <property type="protein sequence ID" value="GAA94635.1"/>
    <property type="molecule type" value="Genomic_DNA"/>
</dbReference>
<comment type="similarity">
    <text evidence="1">Belongs to the GAMAD family.</text>
</comment>
<evidence type="ECO:0000259" key="3">
    <source>
        <dbReference type="SMART" id="SM00960"/>
    </source>
</evidence>
<evidence type="ECO:0000256" key="1">
    <source>
        <dbReference type="ARBA" id="ARBA00007191"/>
    </source>
</evidence>
<organism evidence="4 5">
    <name type="scientific">Mixia osmundae (strain CBS 9802 / IAM 14324 / JCM 22182 / KY 12970)</name>
    <dbReference type="NCBI Taxonomy" id="764103"/>
    <lineage>
        <taxon>Eukaryota</taxon>
        <taxon>Fungi</taxon>
        <taxon>Dikarya</taxon>
        <taxon>Basidiomycota</taxon>
        <taxon>Pucciniomycotina</taxon>
        <taxon>Mixiomycetes</taxon>
        <taxon>Mixiales</taxon>
        <taxon>Mixiaceae</taxon>
        <taxon>Mixia</taxon>
    </lineage>
</organism>
<dbReference type="InParanoid" id="G7DVM5"/>